<evidence type="ECO:0000313" key="42">
    <source>
        <dbReference type="Proteomes" id="UP000694680"/>
    </source>
</evidence>
<evidence type="ECO:0000256" key="19">
    <source>
        <dbReference type="ARBA" id="ARBA00022843"/>
    </source>
</evidence>
<keyword evidence="16 36" id="KW-0418">Kinase</keyword>
<dbReference type="InterPro" id="IPR000719">
    <property type="entry name" value="Prot_kinase_dom"/>
</dbReference>
<dbReference type="PROSITE" id="PS00107">
    <property type="entry name" value="PROTEIN_KINASE_ATP"/>
    <property type="match status" value="1"/>
</dbReference>
<dbReference type="GO" id="GO:0002252">
    <property type="term" value="P:immune effector process"/>
    <property type="evidence" value="ECO:0007669"/>
    <property type="project" value="UniProtKB-ARBA"/>
</dbReference>
<evidence type="ECO:0000313" key="41">
    <source>
        <dbReference type="Ensembl" id="ENSGWIP00000009337.1"/>
    </source>
</evidence>
<feature type="compositionally biased region" description="Low complexity" evidence="37">
    <location>
        <begin position="773"/>
        <end position="782"/>
    </location>
</feature>
<dbReference type="GO" id="GO:0005524">
    <property type="term" value="F:ATP binding"/>
    <property type="evidence" value="ECO:0007669"/>
    <property type="project" value="UniProtKB-UniRule"/>
</dbReference>
<dbReference type="CDD" id="cd09935">
    <property type="entry name" value="SH2_ABL"/>
    <property type="match status" value="1"/>
</dbReference>
<organism evidence="41 42">
    <name type="scientific">Gouania willdenowi</name>
    <name type="common">Blunt-snouted clingfish</name>
    <name type="synonym">Lepadogaster willdenowi</name>
    <dbReference type="NCBI Taxonomy" id="441366"/>
    <lineage>
        <taxon>Eukaryota</taxon>
        <taxon>Metazoa</taxon>
        <taxon>Chordata</taxon>
        <taxon>Craniata</taxon>
        <taxon>Vertebrata</taxon>
        <taxon>Euteleostomi</taxon>
        <taxon>Actinopterygii</taxon>
        <taxon>Neopterygii</taxon>
        <taxon>Teleostei</taxon>
        <taxon>Neoteleostei</taxon>
        <taxon>Acanthomorphata</taxon>
        <taxon>Ovalentaria</taxon>
        <taxon>Blenniimorphae</taxon>
        <taxon>Blenniiformes</taxon>
        <taxon>Gobiesocoidei</taxon>
        <taxon>Gobiesocidae</taxon>
        <taxon>Gobiesocinae</taxon>
        <taxon>Gouania</taxon>
    </lineage>
</organism>
<dbReference type="Gene3D" id="3.30.505.10">
    <property type="entry name" value="SH2 domain"/>
    <property type="match status" value="1"/>
</dbReference>
<evidence type="ECO:0000256" key="28">
    <source>
        <dbReference type="ARBA" id="ARBA00023211"/>
    </source>
</evidence>
<dbReference type="InterPro" id="IPR011009">
    <property type="entry name" value="Kinase-like_dom_sf"/>
</dbReference>
<keyword evidence="18" id="KW-0460">Magnesium</keyword>
<dbReference type="InterPro" id="IPR000980">
    <property type="entry name" value="SH2"/>
</dbReference>
<dbReference type="SMART" id="SM00808">
    <property type="entry name" value="FABD"/>
    <property type="match status" value="1"/>
</dbReference>
<keyword evidence="29" id="KW-0206">Cytoskeleton</keyword>
<evidence type="ECO:0000256" key="18">
    <source>
        <dbReference type="ARBA" id="ARBA00022842"/>
    </source>
</evidence>
<dbReference type="GO" id="GO:0048008">
    <property type="term" value="P:platelet-derived growth factor receptor signaling pathway"/>
    <property type="evidence" value="ECO:0007669"/>
    <property type="project" value="UniProtKB-ARBA"/>
</dbReference>
<accession>A0A8C5DQE7</accession>
<dbReference type="CDD" id="cd05052">
    <property type="entry name" value="PTKc_Abl"/>
    <property type="match status" value="1"/>
</dbReference>
<dbReference type="GO" id="GO:0051049">
    <property type="term" value="P:regulation of transport"/>
    <property type="evidence" value="ECO:0007669"/>
    <property type="project" value="UniProtKB-ARBA"/>
</dbReference>
<dbReference type="InterPro" id="IPR015015">
    <property type="entry name" value="F-actin-binding"/>
</dbReference>
<dbReference type="GO" id="GO:0038191">
    <property type="term" value="F:neuropilin binding"/>
    <property type="evidence" value="ECO:0007669"/>
    <property type="project" value="UniProtKB-ARBA"/>
</dbReference>
<dbReference type="FunFam" id="1.10.510.10:FF:002964">
    <property type="entry name" value="Tyrosine-protein kinase"/>
    <property type="match status" value="1"/>
</dbReference>
<dbReference type="GO" id="GO:0006909">
    <property type="term" value="P:phagocytosis"/>
    <property type="evidence" value="ECO:0007669"/>
    <property type="project" value="UniProtKB-ARBA"/>
</dbReference>
<dbReference type="Pfam" id="PF00018">
    <property type="entry name" value="SH3_1"/>
    <property type="match status" value="1"/>
</dbReference>
<keyword evidence="5 34" id="KW-0728">SH3 domain</keyword>
<feature type="compositionally biased region" description="Basic and acidic residues" evidence="37">
    <location>
        <begin position="594"/>
        <end position="615"/>
    </location>
</feature>
<dbReference type="GO" id="GO:1902531">
    <property type="term" value="P:regulation of intracellular signal transduction"/>
    <property type="evidence" value="ECO:0007669"/>
    <property type="project" value="UniProtKB-ARBA"/>
</dbReference>
<feature type="compositionally biased region" description="Polar residues" evidence="37">
    <location>
        <begin position="617"/>
        <end position="641"/>
    </location>
</feature>
<evidence type="ECO:0000259" key="39">
    <source>
        <dbReference type="PROSITE" id="PS50002"/>
    </source>
</evidence>
<protein>
    <recommendedName>
        <fullName evidence="36">Tyrosine-protein kinase</fullName>
        <ecNumber evidence="36">2.7.10.2</ecNumber>
    </recommendedName>
</protein>
<keyword evidence="15" id="KW-0227">DNA damage</keyword>
<dbReference type="GO" id="GO:0043065">
    <property type="term" value="P:positive regulation of apoptotic process"/>
    <property type="evidence" value="ECO:0007669"/>
    <property type="project" value="UniProtKB-ARBA"/>
</dbReference>
<keyword evidence="7" id="KW-0963">Cytoplasm</keyword>
<evidence type="ECO:0000256" key="10">
    <source>
        <dbReference type="ARBA" id="ARBA00022679"/>
    </source>
</evidence>
<keyword evidence="12" id="KW-0519">Myristate</keyword>
<evidence type="ECO:0000256" key="6">
    <source>
        <dbReference type="ARBA" id="ARBA00022447"/>
    </source>
</evidence>
<comment type="subcellular location">
    <subcellularLocation>
        <location evidence="4">Cytoplasm</location>
        <location evidence="4">Cytoskeleton</location>
    </subcellularLocation>
    <subcellularLocation>
        <location evidence="3">Mitochondrion</location>
    </subcellularLocation>
    <subcellularLocation>
        <location evidence="2">Nucleus</location>
    </subcellularLocation>
</comment>
<sequence length="1060" mass="117240">MLDISLQRPDFEGHSLTEAARWNSKENLLAGPSENDPNLFVALYDFVASGDNTLSITKGEKLRVLGYNHNGEWCEAQTKNGQGWVPSNYITPVNSLEKHSWYHGPVSRNAAEYLLSSGINGSFLVRESESSPGQRSISLRYEGRVYHYRINTASDGKLYVSSESRFNTLAELVHHHSTVADGLITTLHYPAPKRNKPTIYGVSPNYDKWEMERTDITMKHKLGGGQYGEVYEGVWKKYNLTVAVKTLKEDTMEVEEFLKEAAVMKEIKHPNLVQLLGVCTREPPFYIITEFMTHGNLLDYLRECNREEVNAVVLLHMATQISSAMEYLEKKNFIHRDLAARNCLVGENHLVKVADFGLSRLMTGDTYTAHAGAKFPIKWTAPESLAYNKFSIKSDVWAFGVLLWEIATYGMSPYPGIDLSQVYELLEKDYRMDRPEGCPEKVYELMTACWRWNPAERPSFAETHQAFETMFQESSISDEVEKELGKKEKKTTLGPIQQAPELPTKTRTLRKHMDNRDGDSPGKILCFSSDLLEHEAAVSSPMLPRKERPLLDTNLNEDDRLLPKDKDKTRGSGFFSLMKKKMKNAPAPPKRSSSFREMDVHPDRRGVTVDSRDGDGFNNNGSLAHSETTHSLDSNSKLMSSNNNGAAGITNGAPNYPGPLFPRKKGAPLVPGQGGKAATTPAGEEESISNTKRFLWSSSMTTNPEGTEWRSVTLPRDLGQRHFDSGTFGGKPALPRKRTNEQKGENAPRMGTLTPPPRLNISDVPSPFLTKESPGSSPGSSPQALTPKVVKRPGLPGLENSKTSALHAELLKPNVFPALGAAGDECRARRNKHSVKLQKPKPAPPPPPANPKMSKGSRSPTQELPSPTASDARSKCPPSDSTTTDRTNLSEGLKKLPLGSTSKPQPLRTSSTSMTTSHSNQSLGGSSPTAFTPLVRTRCSLRKTAPRQASERTPNSAVTRDMVLEGSERLRTAICKNSEQTGSHSAVLEAGKNLSKYCVSYVDSIQQMRNKFAFREAINKLESSLRELQICPSATGGSSAQQDFSKLLSSVKEISDIVQR</sequence>
<evidence type="ECO:0000256" key="31">
    <source>
        <dbReference type="ARBA" id="ARBA00023288"/>
    </source>
</evidence>
<evidence type="ECO:0000259" key="38">
    <source>
        <dbReference type="PROSITE" id="PS50001"/>
    </source>
</evidence>
<dbReference type="PROSITE" id="PS50011">
    <property type="entry name" value="PROTEIN_KINASE_DOM"/>
    <property type="match status" value="1"/>
</dbReference>
<keyword evidence="6" id="KW-0160">Chromosomal rearrangement</keyword>
<evidence type="ECO:0000256" key="22">
    <source>
        <dbReference type="ARBA" id="ARBA00022999"/>
    </source>
</evidence>
<dbReference type="Pfam" id="PF08919">
    <property type="entry name" value="F_actin_bind"/>
    <property type="match status" value="1"/>
</dbReference>
<evidence type="ECO:0000256" key="26">
    <source>
        <dbReference type="ARBA" id="ARBA00023137"/>
    </source>
</evidence>
<keyword evidence="30" id="KW-0539">Nucleus</keyword>
<evidence type="ECO:0000259" key="40">
    <source>
        <dbReference type="PROSITE" id="PS50011"/>
    </source>
</evidence>
<evidence type="ECO:0000256" key="30">
    <source>
        <dbReference type="ARBA" id="ARBA00023242"/>
    </source>
</evidence>
<dbReference type="PANTHER" id="PTHR24418">
    <property type="entry name" value="TYROSINE-PROTEIN KINASE"/>
    <property type="match status" value="1"/>
</dbReference>
<dbReference type="GO" id="GO:0010468">
    <property type="term" value="P:regulation of gene expression"/>
    <property type="evidence" value="ECO:0007669"/>
    <property type="project" value="UniProtKB-ARBA"/>
</dbReference>
<evidence type="ECO:0000256" key="3">
    <source>
        <dbReference type="ARBA" id="ARBA00004173"/>
    </source>
</evidence>
<dbReference type="GO" id="GO:0035556">
    <property type="term" value="P:intracellular signal transduction"/>
    <property type="evidence" value="ECO:0007669"/>
    <property type="project" value="UniProtKB-ARBA"/>
</dbReference>
<keyword evidence="17 35" id="KW-0067">ATP-binding</keyword>
<dbReference type="Pfam" id="PF07714">
    <property type="entry name" value="PK_Tyr_Ser-Thr"/>
    <property type="match status" value="1"/>
</dbReference>
<dbReference type="GO" id="GO:0006915">
    <property type="term" value="P:apoptotic process"/>
    <property type="evidence" value="ECO:0007669"/>
    <property type="project" value="UniProtKB-KW"/>
</dbReference>
<keyword evidence="20" id="KW-0130">Cell adhesion</keyword>
<dbReference type="GO" id="GO:0030145">
    <property type="term" value="F:manganese ion binding"/>
    <property type="evidence" value="ECO:0007669"/>
    <property type="project" value="UniProtKB-ARBA"/>
</dbReference>
<dbReference type="InterPro" id="IPR050198">
    <property type="entry name" value="Non-receptor_tyrosine_kinases"/>
</dbReference>
<comment type="cofactor">
    <cofactor evidence="1">
        <name>Mg(2+)</name>
        <dbReference type="ChEBI" id="CHEBI:18420"/>
    </cofactor>
</comment>
<keyword evidence="28" id="KW-0464">Manganese</keyword>
<evidence type="ECO:0000256" key="16">
    <source>
        <dbReference type="ARBA" id="ARBA00022777"/>
    </source>
</evidence>
<dbReference type="GO" id="GO:0006914">
    <property type="term" value="P:autophagy"/>
    <property type="evidence" value="ECO:0007669"/>
    <property type="project" value="UniProtKB-KW"/>
</dbReference>
<dbReference type="InterPro" id="IPR036860">
    <property type="entry name" value="SH2_dom_sf"/>
</dbReference>
<keyword evidence="19" id="KW-0832">Ubl conjugation</keyword>
<dbReference type="GO" id="GO:0007155">
    <property type="term" value="P:cell adhesion"/>
    <property type="evidence" value="ECO:0007669"/>
    <property type="project" value="UniProtKB-KW"/>
</dbReference>
<dbReference type="SUPFAM" id="SSF56112">
    <property type="entry name" value="Protein kinase-like (PK-like)"/>
    <property type="match status" value="1"/>
</dbReference>
<dbReference type="SUPFAM" id="SSF50044">
    <property type="entry name" value="SH3-domain"/>
    <property type="match status" value="1"/>
</dbReference>
<keyword evidence="10 36" id="KW-0808">Transferase</keyword>
<keyword evidence="9" id="KW-0254">Endocytosis</keyword>
<keyword evidence="26 36" id="KW-0829">Tyrosine-protein kinase</keyword>
<keyword evidence="23" id="KW-0072">Autophagy</keyword>
<dbReference type="GO" id="GO:0010595">
    <property type="term" value="P:positive regulation of endothelial cell migration"/>
    <property type="evidence" value="ECO:0007669"/>
    <property type="project" value="UniProtKB-ARBA"/>
</dbReference>
<keyword evidence="22 33" id="KW-0727">SH2 domain</keyword>
<feature type="compositionally biased region" description="Polar residues" evidence="37">
    <location>
        <begin position="899"/>
        <end position="908"/>
    </location>
</feature>
<evidence type="ECO:0000256" key="27">
    <source>
        <dbReference type="ARBA" id="ARBA00023204"/>
    </source>
</evidence>
<dbReference type="CDD" id="cd11850">
    <property type="entry name" value="SH3_Abl"/>
    <property type="match status" value="1"/>
</dbReference>
<dbReference type="PROSITE" id="PS50001">
    <property type="entry name" value="SH2"/>
    <property type="match status" value="1"/>
</dbReference>
<dbReference type="GO" id="GO:0005739">
    <property type="term" value="C:mitochondrion"/>
    <property type="evidence" value="ECO:0007669"/>
    <property type="project" value="UniProtKB-SubCell"/>
</dbReference>
<dbReference type="Proteomes" id="UP000694680">
    <property type="component" value="Chromosome 12"/>
</dbReference>
<keyword evidence="21" id="KW-0007">Acetylation</keyword>
<keyword evidence="27" id="KW-0234">DNA repair</keyword>
<evidence type="ECO:0000256" key="9">
    <source>
        <dbReference type="ARBA" id="ARBA00022583"/>
    </source>
</evidence>
<feature type="compositionally biased region" description="Low complexity" evidence="37">
    <location>
        <begin position="642"/>
        <end position="655"/>
    </location>
</feature>
<dbReference type="PROSITE" id="PS00109">
    <property type="entry name" value="PROTEIN_KINASE_TYR"/>
    <property type="match status" value="1"/>
</dbReference>
<comment type="catalytic activity">
    <reaction evidence="32 36">
        <text>L-tyrosyl-[protein] + ATP = O-phospho-L-tyrosyl-[protein] + ADP + H(+)</text>
        <dbReference type="Rhea" id="RHEA:10596"/>
        <dbReference type="Rhea" id="RHEA-COMP:10136"/>
        <dbReference type="Rhea" id="RHEA-COMP:20101"/>
        <dbReference type="ChEBI" id="CHEBI:15378"/>
        <dbReference type="ChEBI" id="CHEBI:30616"/>
        <dbReference type="ChEBI" id="CHEBI:46858"/>
        <dbReference type="ChEBI" id="CHEBI:61978"/>
        <dbReference type="ChEBI" id="CHEBI:456216"/>
        <dbReference type="EC" id="2.7.10.2"/>
    </reaction>
</comment>
<dbReference type="GO" id="GO:1901701">
    <property type="term" value="P:cellular response to oxygen-containing compound"/>
    <property type="evidence" value="ECO:0007669"/>
    <property type="project" value="UniProtKB-ARBA"/>
</dbReference>
<dbReference type="GO" id="GO:0045595">
    <property type="term" value="P:regulation of cell differentiation"/>
    <property type="evidence" value="ECO:0007669"/>
    <property type="project" value="UniProtKB-ARBA"/>
</dbReference>
<dbReference type="AlphaFoldDB" id="A0A8C5DQE7"/>
<evidence type="ECO:0000256" key="13">
    <source>
        <dbReference type="ARBA" id="ARBA00022723"/>
    </source>
</evidence>
<dbReference type="SMART" id="SM00252">
    <property type="entry name" value="SH2"/>
    <property type="match status" value="1"/>
</dbReference>
<dbReference type="GO" id="GO:0000287">
    <property type="term" value="F:magnesium ion binding"/>
    <property type="evidence" value="ECO:0007669"/>
    <property type="project" value="UniProtKB-ARBA"/>
</dbReference>
<evidence type="ECO:0000256" key="35">
    <source>
        <dbReference type="PROSITE-ProRule" id="PRU10141"/>
    </source>
</evidence>
<dbReference type="PRINTS" id="PR00401">
    <property type="entry name" value="SH2DOMAIN"/>
</dbReference>
<dbReference type="InterPro" id="IPR036028">
    <property type="entry name" value="SH3-like_dom_sf"/>
</dbReference>
<evidence type="ECO:0000256" key="11">
    <source>
        <dbReference type="ARBA" id="ARBA00022703"/>
    </source>
</evidence>
<evidence type="ECO:0000256" key="23">
    <source>
        <dbReference type="ARBA" id="ARBA00023006"/>
    </source>
</evidence>
<keyword evidence="13" id="KW-0479">Metal-binding</keyword>
<dbReference type="Gene3D" id="2.30.30.40">
    <property type="entry name" value="SH3 Domains"/>
    <property type="match status" value="1"/>
</dbReference>
<dbReference type="GO" id="GO:0006281">
    <property type="term" value="P:DNA repair"/>
    <property type="evidence" value="ECO:0007669"/>
    <property type="project" value="UniProtKB-KW"/>
</dbReference>
<feature type="region of interest" description="Disordered" evidence="37">
    <location>
        <begin position="538"/>
        <end position="689"/>
    </location>
</feature>
<feature type="region of interest" description="Disordered" evidence="37">
    <location>
        <begin position="720"/>
        <end position="800"/>
    </location>
</feature>
<dbReference type="GO" id="GO:0045785">
    <property type="term" value="P:positive regulation of cell adhesion"/>
    <property type="evidence" value="ECO:0007669"/>
    <property type="project" value="UniProtKB-ARBA"/>
</dbReference>
<dbReference type="GO" id="GO:0005634">
    <property type="term" value="C:nucleus"/>
    <property type="evidence" value="ECO:0007669"/>
    <property type="project" value="UniProtKB-SubCell"/>
</dbReference>
<dbReference type="GO" id="GO:0051726">
    <property type="term" value="P:regulation of cell cycle"/>
    <property type="evidence" value="ECO:0007669"/>
    <property type="project" value="UniProtKB-ARBA"/>
</dbReference>
<keyword evidence="8" id="KW-0597">Phosphoprotein</keyword>
<comment type="similarity">
    <text evidence="36">Belongs to the protein kinase superfamily. Tyr protein kinase family.</text>
</comment>
<keyword evidence="14 35" id="KW-0547">Nucleotide-binding</keyword>
<dbReference type="Gene3D" id="1.20.120.330">
    <property type="entry name" value="Nucleotidyltransferases domain 2"/>
    <property type="match status" value="1"/>
</dbReference>
<evidence type="ECO:0000256" key="21">
    <source>
        <dbReference type="ARBA" id="ARBA00022990"/>
    </source>
</evidence>
<dbReference type="GO" id="GO:0032956">
    <property type="term" value="P:regulation of actin cytoskeleton organization"/>
    <property type="evidence" value="ECO:0007669"/>
    <property type="project" value="UniProtKB-ARBA"/>
</dbReference>
<feature type="compositionally biased region" description="Basic and acidic residues" evidence="37">
    <location>
        <begin position="557"/>
        <end position="570"/>
    </location>
</feature>
<evidence type="ECO:0000256" key="24">
    <source>
        <dbReference type="ARBA" id="ARBA00023125"/>
    </source>
</evidence>
<evidence type="ECO:0000256" key="29">
    <source>
        <dbReference type="ARBA" id="ARBA00023212"/>
    </source>
</evidence>
<name>A0A8C5DQE7_GOUWI</name>
<feature type="compositionally biased region" description="Pro residues" evidence="37">
    <location>
        <begin position="841"/>
        <end position="850"/>
    </location>
</feature>
<dbReference type="GO" id="GO:0003779">
    <property type="term" value="F:actin binding"/>
    <property type="evidence" value="ECO:0007669"/>
    <property type="project" value="UniProtKB-ARBA"/>
</dbReference>
<feature type="domain" description="SH3" evidence="39">
    <location>
        <begin position="35"/>
        <end position="95"/>
    </location>
</feature>
<feature type="binding site" evidence="35">
    <location>
        <position position="245"/>
    </location>
    <ligand>
        <name>ATP</name>
        <dbReference type="ChEBI" id="CHEBI:30616"/>
    </ligand>
</feature>
<evidence type="ECO:0000256" key="12">
    <source>
        <dbReference type="ARBA" id="ARBA00022707"/>
    </source>
</evidence>
<dbReference type="GO" id="GO:0010557">
    <property type="term" value="P:positive regulation of macromolecule biosynthetic process"/>
    <property type="evidence" value="ECO:0007669"/>
    <property type="project" value="UniProtKB-ARBA"/>
</dbReference>
<evidence type="ECO:0000256" key="4">
    <source>
        <dbReference type="ARBA" id="ARBA00004245"/>
    </source>
</evidence>
<feature type="compositionally biased region" description="Basic residues" evidence="37">
    <location>
        <begin position="829"/>
        <end position="839"/>
    </location>
</feature>
<dbReference type="SMART" id="SM00219">
    <property type="entry name" value="TyrKc"/>
    <property type="match status" value="1"/>
</dbReference>
<dbReference type="FunFam" id="1.20.120.330:FF:000003">
    <property type="entry name" value="Tyrosine-protein kinase"/>
    <property type="match status" value="1"/>
</dbReference>
<evidence type="ECO:0000256" key="25">
    <source>
        <dbReference type="ARBA" id="ARBA00023128"/>
    </source>
</evidence>
<dbReference type="PRINTS" id="PR00109">
    <property type="entry name" value="TYRKINASE"/>
</dbReference>
<dbReference type="GO" id="GO:0002429">
    <property type="term" value="P:immune response-activating cell surface receptor signaling pathway"/>
    <property type="evidence" value="ECO:0007669"/>
    <property type="project" value="UniProtKB-ARBA"/>
</dbReference>
<keyword evidence="25" id="KW-0496">Mitochondrion</keyword>
<evidence type="ECO:0000256" key="15">
    <source>
        <dbReference type="ARBA" id="ARBA00022763"/>
    </source>
</evidence>
<dbReference type="InterPro" id="IPR020635">
    <property type="entry name" value="Tyr_kinase_cat_dom"/>
</dbReference>
<dbReference type="Gene3D" id="3.30.200.20">
    <property type="entry name" value="Phosphorylase Kinase, domain 1"/>
    <property type="match status" value="1"/>
</dbReference>
<dbReference type="InterPro" id="IPR001452">
    <property type="entry name" value="SH3_domain"/>
</dbReference>
<feature type="compositionally biased region" description="Polar residues" evidence="37">
    <location>
        <begin position="879"/>
        <end position="890"/>
    </location>
</feature>
<keyword evidence="31" id="KW-0449">Lipoprotein</keyword>
<dbReference type="InterPro" id="IPR017441">
    <property type="entry name" value="Protein_kinase_ATP_BS"/>
</dbReference>
<dbReference type="PROSITE" id="PS50002">
    <property type="entry name" value="SH3"/>
    <property type="match status" value="1"/>
</dbReference>
<evidence type="ECO:0000256" key="2">
    <source>
        <dbReference type="ARBA" id="ARBA00004123"/>
    </source>
</evidence>
<dbReference type="EC" id="2.7.10.2" evidence="36"/>
<dbReference type="SMART" id="SM00326">
    <property type="entry name" value="SH3"/>
    <property type="match status" value="1"/>
</dbReference>
<dbReference type="GO" id="GO:0004715">
    <property type="term" value="F:non-membrane spanning protein tyrosine kinase activity"/>
    <property type="evidence" value="ECO:0007669"/>
    <property type="project" value="UniProtKB-EC"/>
</dbReference>
<dbReference type="Ensembl" id="ENSGWIT00000010410.1">
    <property type="protein sequence ID" value="ENSGWIP00000009337.1"/>
    <property type="gene ID" value="ENSGWIG00000004662.1"/>
</dbReference>
<dbReference type="InterPro" id="IPR001245">
    <property type="entry name" value="Ser-Thr/Tyr_kinase_cat_dom"/>
</dbReference>
<dbReference type="GO" id="GO:0015629">
    <property type="term" value="C:actin cytoskeleton"/>
    <property type="evidence" value="ECO:0007669"/>
    <property type="project" value="UniProtKB-ARBA"/>
</dbReference>
<gene>
    <name evidence="41" type="primary">abl1</name>
</gene>
<dbReference type="Pfam" id="PF00017">
    <property type="entry name" value="SH2"/>
    <property type="match status" value="1"/>
</dbReference>
<keyword evidence="24" id="KW-0238">DNA-binding</keyword>
<evidence type="ECO:0000256" key="17">
    <source>
        <dbReference type="ARBA" id="ARBA00022840"/>
    </source>
</evidence>
<evidence type="ECO:0000256" key="36">
    <source>
        <dbReference type="RuleBase" id="RU362096"/>
    </source>
</evidence>
<evidence type="ECO:0000256" key="1">
    <source>
        <dbReference type="ARBA" id="ARBA00001946"/>
    </source>
</evidence>
<dbReference type="Gene3D" id="1.10.510.10">
    <property type="entry name" value="Transferase(Phosphotransferase) domain 1"/>
    <property type="match status" value="1"/>
</dbReference>
<dbReference type="GO" id="GO:0006979">
    <property type="term" value="P:response to oxidative stress"/>
    <property type="evidence" value="ECO:0007669"/>
    <property type="project" value="UniProtKB-ARBA"/>
</dbReference>
<evidence type="ECO:0000256" key="7">
    <source>
        <dbReference type="ARBA" id="ARBA00022490"/>
    </source>
</evidence>
<feature type="compositionally biased region" description="Polar residues" evidence="37">
    <location>
        <begin position="856"/>
        <end position="871"/>
    </location>
</feature>
<evidence type="ECO:0000256" key="37">
    <source>
        <dbReference type="SAM" id="MobiDB-lite"/>
    </source>
</evidence>
<dbReference type="InterPro" id="IPR008266">
    <property type="entry name" value="Tyr_kinase_AS"/>
</dbReference>
<reference evidence="41" key="2">
    <citation type="submission" date="2025-08" db="UniProtKB">
        <authorList>
            <consortium name="Ensembl"/>
        </authorList>
    </citation>
    <scope>IDENTIFICATION</scope>
</reference>
<dbReference type="GO" id="GO:0003677">
    <property type="term" value="F:DNA binding"/>
    <property type="evidence" value="ECO:0007669"/>
    <property type="project" value="UniProtKB-KW"/>
</dbReference>
<proteinExistence type="inferred from homology"/>
<evidence type="ECO:0000256" key="14">
    <source>
        <dbReference type="ARBA" id="ARBA00022741"/>
    </source>
</evidence>
<feature type="domain" description="Protein kinase" evidence="40">
    <location>
        <begin position="216"/>
        <end position="467"/>
    </location>
</feature>
<reference evidence="41" key="1">
    <citation type="submission" date="2020-06" db="EMBL/GenBank/DDBJ databases">
        <authorList>
            <consortium name="Wellcome Sanger Institute Data Sharing"/>
        </authorList>
    </citation>
    <scope>NUCLEOTIDE SEQUENCE [LARGE SCALE GENOMIC DNA]</scope>
</reference>
<evidence type="ECO:0000256" key="33">
    <source>
        <dbReference type="PROSITE-ProRule" id="PRU00191"/>
    </source>
</evidence>
<dbReference type="SUPFAM" id="SSF55550">
    <property type="entry name" value="SH2 domain"/>
    <property type="match status" value="1"/>
</dbReference>
<keyword evidence="11" id="KW-0053">Apoptosis</keyword>
<keyword evidence="42" id="KW-1185">Reference proteome</keyword>
<dbReference type="InterPro" id="IPR035837">
    <property type="entry name" value="ABL_SH2"/>
</dbReference>
<dbReference type="FunFam" id="3.30.505.10:FF:000004">
    <property type="entry name" value="Tyrosine-protein kinase"/>
    <property type="match status" value="1"/>
</dbReference>
<feature type="domain" description="SH2" evidence="38">
    <location>
        <begin position="101"/>
        <end position="191"/>
    </location>
</feature>
<dbReference type="FunFam" id="2.30.30.40:FF:000010">
    <property type="entry name" value="Tyrosine-protein kinase"/>
    <property type="match status" value="1"/>
</dbReference>
<reference evidence="41" key="3">
    <citation type="submission" date="2025-09" db="UniProtKB">
        <authorList>
            <consortium name="Ensembl"/>
        </authorList>
    </citation>
    <scope>IDENTIFICATION</scope>
</reference>
<evidence type="ECO:0000256" key="34">
    <source>
        <dbReference type="PROSITE-ProRule" id="PRU00192"/>
    </source>
</evidence>
<evidence type="ECO:0000256" key="8">
    <source>
        <dbReference type="ARBA" id="ARBA00022553"/>
    </source>
</evidence>
<evidence type="ECO:0000256" key="20">
    <source>
        <dbReference type="ARBA" id="ARBA00022889"/>
    </source>
</evidence>
<evidence type="ECO:0000256" key="32">
    <source>
        <dbReference type="ARBA" id="ARBA00051245"/>
    </source>
</evidence>
<evidence type="ECO:0000256" key="5">
    <source>
        <dbReference type="ARBA" id="ARBA00022443"/>
    </source>
</evidence>
<dbReference type="FunFam" id="3.30.200.20:FF:000037">
    <property type="entry name" value="Tyrosine-protein kinase"/>
    <property type="match status" value="1"/>
</dbReference>
<feature type="compositionally biased region" description="Low complexity" evidence="37">
    <location>
        <begin position="909"/>
        <end position="922"/>
    </location>
</feature>
<dbReference type="GO" id="GO:0019904">
    <property type="term" value="F:protein domain specific binding"/>
    <property type="evidence" value="ECO:0007669"/>
    <property type="project" value="UniProtKB-ARBA"/>
</dbReference>
<feature type="region of interest" description="Disordered" evidence="37">
    <location>
        <begin position="826"/>
        <end position="932"/>
    </location>
</feature>